<protein>
    <submittedName>
        <fullName evidence="1">Type II toxin-antitoxin system mRNA interferase toxin, RelE/StbE family</fullName>
    </submittedName>
</protein>
<gene>
    <name evidence="1" type="ORF">VB774_22320</name>
</gene>
<dbReference type="Pfam" id="PF15738">
    <property type="entry name" value="YafQ_toxin"/>
    <property type="match status" value="1"/>
</dbReference>
<name>A0ABU5TQW7_9CYAN</name>
<keyword evidence="2" id="KW-1185">Reference proteome</keyword>
<evidence type="ECO:0000313" key="1">
    <source>
        <dbReference type="EMBL" id="MEA5480378.1"/>
    </source>
</evidence>
<proteinExistence type="predicted"/>
<dbReference type="Proteomes" id="UP001301388">
    <property type="component" value="Unassembled WGS sequence"/>
</dbReference>
<organism evidence="1 2">
    <name type="scientific">Pseudanabaena galeata UHCC 0370</name>
    <dbReference type="NCBI Taxonomy" id="3110310"/>
    <lineage>
        <taxon>Bacteria</taxon>
        <taxon>Bacillati</taxon>
        <taxon>Cyanobacteriota</taxon>
        <taxon>Cyanophyceae</taxon>
        <taxon>Pseudanabaenales</taxon>
        <taxon>Pseudanabaenaceae</taxon>
        <taxon>Pseudanabaena</taxon>
    </lineage>
</organism>
<reference evidence="1 2" key="1">
    <citation type="submission" date="2023-12" db="EMBL/GenBank/DDBJ databases">
        <title>Baltic Sea Cyanobacteria.</title>
        <authorList>
            <person name="Delbaje E."/>
            <person name="Fewer D.P."/>
            <person name="Shishido T.K."/>
        </authorList>
    </citation>
    <scope>NUCLEOTIDE SEQUENCE [LARGE SCALE GENOMIC DNA]</scope>
    <source>
        <strain evidence="1 2">UHCC 0370</strain>
    </source>
</reference>
<dbReference type="EMBL" id="JAYGIE010000120">
    <property type="protein sequence ID" value="MEA5480378.1"/>
    <property type="molecule type" value="Genomic_DNA"/>
</dbReference>
<accession>A0ABU5TQW7</accession>
<evidence type="ECO:0000313" key="2">
    <source>
        <dbReference type="Proteomes" id="UP001301388"/>
    </source>
</evidence>
<comment type="caution">
    <text evidence="1">The sequence shown here is derived from an EMBL/GenBank/DDBJ whole genome shotgun (WGS) entry which is preliminary data.</text>
</comment>
<dbReference type="RefSeq" id="WP_323263382.1">
    <property type="nucleotide sequence ID" value="NZ_JAYGIE010000120.1"/>
</dbReference>
<dbReference type="InterPro" id="IPR004386">
    <property type="entry name" value="Toxin_YafQ-like"/>
</dbReference>
<sequence length="93" mass="10789">MKFVLLRSNAFVRAARKTLKKQPELASNIQNTLELLSTDPFHPRLRTHKLKGEFLESWSCSGGYDLRIIFKFVEHEESQAILLETIGTHDEVY</sequence>
<dbReference type="SUPFAM" id="SSF143011">
    <property type="entry name" value="RelE-like"/>
    <property type="match status" value="1"/>
</dbReference>
<dbReference type="Gene3D" id="3.30.2310.20">
    <property type="entry name" value="RelE-like"/>
    <property type="match status" value="1"/>
</dbReference>
<dbReference type="InterPro" id="IPR035093">
    <property type="entry name" value="RelE/ParE_toxin_dom_sf"/>
</dbReference>